<dbReference type="GO" id="GO:0030246">
    <property type="term" value="F:carbohydrate binding"/>
    <property type="evidence" value="ECO:0007669"/>
    <property type="project" value="InterPro"/>
</dbReference>
<proteinExistence type="predicted"/>
<dbReference type="Proteomes" id="UP000541352">
    <property type="component" value="Unassembled WGS sequence"/>
</dbReference>
<dbReference type="InterPro" id="IPR013784">
    <property type="entry name" value="Carb-bd-like_fold"/>
</dbReference>
<gene>
    <name evidence="1" type="ORF">FHS57_000279</name>
</gene>
<protein>
    <recommendedName>
        <fullName evidence="3">Carboxypeptidase regulatory-like domain-containing protein</fullName>
    </recommendedName>
</protein>
<accession>A0A7W6ENI9</accession>
<evidence type="ECO:0008006" key="3">
    <source>
        <dbReference type="Google" id="ProtNLM"/>
    </source>
</evidence>
<keyword evidence="2" id="KW-1185">Reference proteome</keyword>
<organism evidence="1 2">
    <name type="scientific">Runella defluvii</name>
    <dbReference type="NCBI Taxonomy" id="370973"/>
    <lineage>
        <taxon>Bacteria</taxon>
        <taxon>Pseudomonadati</taxon>
        <taxon>Bacteroidota</taxon>
        <taxon>Cytophagia</taxon>
        <taxon>Cytophagales</taxon>
        <taxon>Spirosomataceae</taxon>
        <taxon>Runella</taxon>
    </lineage>
</organism>
<reference evidence="1 2" key="1">
    <citation type="submission" date="2020-08" db="EMBL/GenBank/DDBJ databases">
        <title>Genomic Encyclopedia of Type Strains, Phase IV (KMG-IV): sequencing the most valuable type-strain genomes for metagenomic binning, comparative biology and taxonomic classification.</title>
        <authorList>
            <person name="Goeker M."/>
        </authorList>
    </citation>
    <scope>NUCLEOTIDE SEQUENCE [LARGE SCALE GENOMIC DNA]</scope>
    <source>
        <strain evidence="1 2">DSM 17976</strain>
    </source>
</reference>
<sequence>MAFVKPVSLKTNTAMKKGFFLLFFLIGITSVIAQDNVSIKLSNLPAQTKAGERFTVIAEISCPTPMSQRVWATVKFPEGWQIIAKKVPPRLVGLTNARFVYTISVGKYATAGEREVSVMVFKNGLESFVEHFTTKVSPIYSISVTNVNPPAFIKEGETLRSSFLVHNAGNVQENLRLETSQGFIEGYERPIVIEPNRSTKITVVQVIPKIGGESWLATADLKLVPSDSARKPIYHVVSIPVFSTKTKPIDPYHRFPIEAGAWYNIVSRQGSYTSLAQYDIRGKGFIDPTNKHRLEFIIHGPDQIDLPILGAYDQYSVSYTYDTTNIQLGDYSLMFSKIMEQSRFGRGVKIERENNGKMYSAFYQRPRFISDIKETLGGSYAFRSRSGFKTSFNYMSKNMLFNGRSIWSHHIGVGGALKTKQLTMEHEVAANSSNGKLDVGLYSMVNYAWKRVFLTNLFLYAGKNYFGFFNNGWQFVNNVTFQVTPKLTVGLFNNYSRISPSFDLLNINTSPFTKSSLGIISYSINKNWKAILNAGFQAREDRQQVKKFNYRENLARLMVFLTTKNMQLWATGELSNTQNLLVPPDLSIPSYSYRGILQNEFYLTSQFSLGLNGEFYRTNKFSSDNIQRDYLYYGGLIRYRVKNLLDFNLNYRNNYAPDELIVRRDFFSLQAKLDLGNHRFTAMGMQTYIPGYSEQNNFILSLQYRYLFNIAVAKVKNLGSIKGQITGASNVKKEGVLVQIGSQKYLTDTDGKFVINNLKPDRYAVSLFRSSMTMNDIPAHQGILEVEVKADSTHSLEIPFIKAGMIAGKVNYEKGNNPGLAGDKIEKPTVLVKLFNGEDSHLTLANENGEFTFKEIKPGDWKLQATLMMGEGKFSISQPQRDVTVVAEQAKEVTFVVRPVSRTIRFIDRSIQTGSK</sequence>
<dbReference type="EMBL" id="JACIBY010000001">
    <property type="protein sequence ID" value="MBB3836297.1"/>
    <property type="molecule type" value="Genomic_DNA"/>
</dbReference>
<evidence type="ECO:0000313" key="2">
    <source>
        <dbReference type="Proteomes" id="UP000541352"/>
    </source>
</evidence>
<dbReference type="RefSeq" id="WP_183971069.1">
    <property type="nucleotide sequence ID" value="NZ_JACIBY010000001.1"/>
</dbReference>
<name>A0A7W6ENI9_9BACT</name>
<dbReference type="AlphaFoldDB" id="A0A7W6ENI9"/>
<evidence type="ECO:0000313" key="1">
    <source>
        <dbReference type="EMBL" id="MBB3836297.1"/>
    </source>
</evidence>
<dbReference type="SUPFAM" id="SSF49452">
    <property type="entry name" value="Starch-binding domain-like"/>
    <property type="match status" value="1"/>
</dbReference>
<dbReference type="Gene3D" id="2.60.40.1120">
    <property type="entry name" value="Carboxypeptidase-like, regulatory domain"/>
    <property type="match status" value="2"/>
</dbReference>
<comment type="caution">
    <text evidence="1">The sequence shown here is derived from an EMBL/GenBank/DDBJ whole genome shotgun (WGS) entry which is preliminary data.</text>
</comment>